<dbReference type="SMART" id="SM00267">
    <property type="entry name" value="GGDEF"/>
    <property type="match status" value="1"/>
</dbReference>
<dbReference type="Gene3D" id="3.30.70.270">
    <property type="match status" value="1"/>
</dbReference>
<comment type="caution">
    <text evidence="4">The sequence shown here is derived from an EMBL/GenBank/DDBJ whole genome shotgun (WGS) entry which is preliminary data.</text>
</comment>
<accession>E8M126</accession>
<dbReference type="InterPro" id="IPR029787">
    <property type="entry name" value="Nucleotide_cyclase"/>
</dbReference>
<reference evidence="4 5" key="1">
    <citation type="journal article" date="2012" name="Int. J. Syst. Evol. Microbiol.">
        <title>Vibrio caribbeanicus sp. nov., isolated from the marine sponge Scleritoderma cyanea.</title>
        <authorList>
            <person name="Hoffmann M."/>
            <person name="Monday S.R."/>
            <person name="Allard M.W."/>
            <person name="Strain E.A."/>
            <person name="Whittaker P."/>
            <person name="Naum M."/>
            <person name="McCarthy P.J."/>
            <person name="Lopez J.V."/>
            <person name="Fischer M."/>
            <person name="Brown E.W."/>
        </authorList>
    </citation>
    <scope>NUCLEOTIDE SEQUENCE [LARGE SCALE GENOMIC DNA]</scope>
    <source>
        <strain evidence="5">DSMZ 21326</strain>
    </source>
</reference>
<evidence type="ECO:0000313" key="5">
    <source>
        <dbReference type="Proteomes" id="UP000006228"/>
    </source>
</evidence>
<dbReference type="PANTHER" id="PTHR33121:SF70">
    <property type="entry name" value="SIGNALING PROTEIN YKOW"/>
    <property type="match status" value="1"/>
</dbReference>
<evidence type="ECO:0000313" key="4">
    <source>
        <dbReference type="EMBL" id="EGA72265.1"/>
    </source>
</evidence>
<dbReference type="eggNOG" id="COG5001">
    <property type="taxonomic scope" value="Bacteria"/>
</dbReference>
<evidence type="ECO:0000259" key="3">
    <source>
        <dbReference type="PROSITE" id="PS50887"/>
    </source>
</evidence>
<dbReference type="OrthoDB" id="1316910at2"/>
<dbReference type="CDD" id="cd01949">
    <property type="entry name" value="GGDEF"/>
    <property type="match status" value="1"/>
</dbReference>
<dbReference type="SUPFAM" id="SSF141868">
    <property type="entry name" value="EAL domain-like"/>
    <property type="match status" value="1"/>
</dbReference>
<dbReference type="Gene3D" id="3.20.20.450">
    <property type="entry name" value="EAL domain"/>
    <property type="match status" value="1"/>
</dbReference>
<feature type="transmembrane region" description="Helical" evidence="1">
    <location>
        <begin position="65"/>
        <end position="84"/>
    </location>
</feature>
<dbReference type="InterPro" id="IPR001633">
    <property type="entry name" value="EAL_dom"/>
</dbReference>
<evidence type="ECO:0000259" key="2">
    <source>
        <dbReference type="PROSITE" id="PS50883"/>
    </source>
</evidence>
<keyword evidence="1" id="KW-0472">Membrane</keyword>
<gene>
    <name evidence="4" type="ORF">VISI1226_05708</name>
</gene>
<keyword evidence="1" id="KW-0812">Transmembrane</keyword>
<dbReference type="GeneID" id="95567377"/>
<dbReference type="Proteomes" id="UP000006228">
    <property type="component" value="Unassembled WGS sequence"/>
</dbReference>
<dbReference type="Pfam" id="PF00990">
    <property type="entry name" value="GGDEF"/>
    <property type="match status" value="1"/>
</dbReference>
<dbReference type="InterPro" id="IPR050706">
    <property type="entry name" value="Cyclic-di-GMP_PDE-like"/>
</dbReference>
<dbReference type="EMBL" id="AEVT01000003">
    <property type="protein sequence ID" value="EGA72265.1"/>
    <property type="molecule type" value="Genomic_DNA"/>
</dbReference>
<feature type="transmembrane region" description="Helical" evidence="1">
    <location>
        <begin position="35"/>
        <end position="58"/>
    </location>
</feature>
<dbReference type="NCBIfam" id="TIGR00254">
    <property type="entry name" value="GGDEF"/>
    <property type="match status" value="1"/>
</dbReference>
<evidence type="ECO:0000256" key="1">
    <source>
        <dbReference type="SAM" id="Phobius"/>
    </source>
</evidence>
<feature type="domain" description="EAL" evidence="2">
    <location>
        <begin position="271"/>
        <end position="524"/>
    </location>
</feature>
<dbReference type="PANTHER" id="PTHR33121">
    <property type="entry name" value="CYCLIC DI-GMP PHOSPHODIESTERASE PDEF"/>
    <property type="match status" value="1"/>
</dbReference>
<dbReference type="PROSITE" id="PS50883">
    <property type="entry name" value="EAL"/>
    <property type="match status" value="1"/>
</dbReference>
<dbReference type="PROSITE" id="PS50887">
    <property type="entry name" value="GGDEF"/>
    <property type="match status" value="1"/>
</dbReference>
<keyword evidence="1" id="KW-1133">Transmembrane helix</keyword>
<name>E8M126_PHOS4</name>
<dbReference type="SMART" id="SM00052">
    <property type="entry name" value="EAL"/>
    <property type="match status" value="1"/>
</dbReference>
<dbReference type="InterPro" id="IPR035919">
    <property type="entry name" value="EAL_sf"/>
</dbReference>
<protein>
    <submittedName>
        <fullName evidence="4">Uncharacterized protein</fullName>
    </submittedName>
</protein>
<dbReference type="InterPro" id="IPR043128">
    <property type="entry name" value="Rev_trsase/Diguanyl_cyclase"/>
</dbReference>
<proteinExistence type="predicted"/>
<dbReference type="GO" id="GO:0071111">
    <property type="term" value="F:cyclic-guanylate-specific phosphodiesterase activity"/>
    <property type="evidence" value="ECO:0007669"/>
    <property type="project" value="InterPro"/>
</dbReference>
<dbReference type="AlphaFoldDB" id="E8M126"/>
<dbReference type="CDD" id="cd01948">
    <property type="entry name" value="EAL"/>
    <property type="match status" value="1"/>
</dbReference>
<dbReference type="Pfam" id="PF00563">
    <property type="entry name" value="EAL"/>
    <property type="match status" value="1"/>
</dbReference>
<feature type="domain" description="GGDEF" evidence="3">
    <location>
        <begin position="131"/>
        <end position="263"/>
    </location>
</feature>
<dbReference type="SUPFAM" id="SSF55073">
    <property type="entry name" value="Nucleotide cyclase"/>
    <property type="match status" value="1"/>
</dbReference>
<dbReference type="RefSeq" id="WP_008072566.1">
    <property type="nucleotide sequence ID" value="NZ_AEVT01000003.1"/>
</dbReference>
<dbReference type="InterPro" id="IPR000160">
    <property type="entry name" value="GGDEF_dom"/>
</dbReference>
<organism evidence="4 5">
    <name type="scientific">Vibrio sinaloensis DSM 21326</name>
    <dbReference type="NCBI Taxonomy" id="945550"/>
    <lineage>
        <taxon>Bacteria</taxon>
        <taxon>Pseudomonadati</taxon>
        <taxon>Pseudomonadota</taxon>
        <taxon>Gammaproteobacteria</taxon>
        <taxon>Vibrionales</taxon>
        <taxon>Vibrionaceae</taxon>
        <taxon>Vibrio</taxon>
        <taxon>Vibrio oreintalis group</taxon>
    </lineage>
</organism>
<sequence>MFTLAIALILAGVLLLIFGLVTARGICAKTRHKGWQALSILITSFILGYTSVLVSLIVSQTIDAVVFGLSIILFCGSIFVYMVTRFSLNTIDKLHNLAEEEKYNALHDPLTSLPNRKHCIETINCLIEGEVPFQLMLLDVVNFKQVNDGMGHFCGDQLLIQIGQRIATYIEKGDFVARIGGDEFVIICPNRDDISSQTLANQINSSLKKTFSIDGFELTTSAIIGISSFPQQGRDAEQVINAADVAMYWAKKSGQEITRFKPSMSQGARKKLQISRAIDEALERDEFRVYYQPIVCSKLDVVCGYEALMRWIKPDGTTISPIDFIPVAEQSNKITSITEWVLDKVAQDIQQFFQHGLHCPIHVNLSAKDLMGRNLENQLTRLSQQYPDFVNAVVLEITESTAINRLRSPEQLLDKLKSLGFKISLDDFGTGYSSLSLLRDLPVDQIKIDRSFLYQLENNERNRSIVLNAISLAHGLGYTVVAEGVEEPEILQILRKYGCDYIQGFYYSPAIPIEEAIQWSLNHNPPQIGELAHFT</sequence>